<dbReference type="EMBL" id="GGEC01064648">
    <property type="protein sequence ID" value="MBX45132.1"/>
    <property type="molecule type" value="Transcribed_RNA"/>
</dbReference>
<reference evidence="1" key="1">
    <citation type="submission" date="2018-02" db="EMBL/GenBank/DDBJ databases">
        <title>Rhizophora mucronata_Transcriptome.</title>
        <authorList>
            <person name="Meera S.P."/>
            <person name="Sreeshan A."/>
            <person name="Augustine A."/>
        </authorList>
    </citation>
    <scope>NUCLEOTIDE SEQUENCE</scope>
    <source>
        <tissue evidence="1">Leaf</tissue>
    </source>
</reference>
<evidence type="ECO:0000313" key="1">
    <source>
        <dbReference type="EMBL" id="MBX45132.1"/>
    </source>
</evidence>
<organism evidence="1">
    <name type="scientific">Rhizophora mucronata</name>
    <name type="common">Asiatic mangrove</name>
    <dbReference type="NCBI Taxonomy" id="61149"/>
    <lineage>
        <taxon>Eukaryota</taxon>
        <taxon>Viridiplantae</taxon>
        <taxon>Streptophyta</taxon>
        <taxon>Embryophyta</taxon>
        <taxon>Tracheophyta</taxon>
        <taxon>Spermatophyta</taxon>
        <taxon>Magnoliopsida</taxon>
        <taxon>eudicotyledons</taxon>
        <taxon>Gunneridae</taxon>
        <taxon>Pentapetalae</taxon>
        <taxon>rosids</taxon>
        <taxon>fabids</taxon>
        <taxon>Malpighiales</taxon>
        <taxon>Rhizophoraceae</taxon>
        <taxon>Rhizophora</taxon>
    </lineage>
</organism>
<accession>A0A2P2NRJ6</accession>
<dbReference type="AlphaFoldDB" id="A0A2P2NRJ6"/>
<protein>
    <submittedName>
        <fullName evidence="1">Uncharacterized protein</fullName>
    </submittedName>
</protein>
<name>A0A2P2NRJ6_RHIMU</name>
<sequence length="32" mass="3827">MSFPRHNSTYINTYMWLCLSMLTQMTNSPTTR</sequence>
<proteinExistence type="predicted"/>